<protein>
    <submittedName>
        <fullName evidence="1">Uncharacterized protein</fullName>
    </submittedName>
</protein>
<sequence>MLKHCLGNLALVKLKQRVKLPFVSNQKTKHNVGREQ</sequence>
<proteinExistence type="predicted"/>
<evidence type="ECO:0000313" key="1">
    <source>
        <dbReference type="EMBL" id="JAD36972.1"/>
    </source>
</evidence>
<organism evidence="1">
    <name type="scientific">Arundo donax</name>
    <name type="common">Giant reed</name>
    <name type="synonym">Donax arundinaceus</name>
    <dbReference type="NCBI Taxonomy" id="35708"/>
    <lineage>
        <taxon>Eukaryota</taxon>
        <taxon>Viridiplantae</taxon>
        <taxon>Streptophyta</taxon>
        <taxon>Embryophyta</taxon>
        <taxon>Tracheophyta</taxon>
        <taxon>Spermatophyta</taxon>
        <taxon>Magnoliopsida</taxon>
        <taxon>Liliopsida</taxon>
        <taxon>Poales</taxon>
        <taxon>Poaceae</taxon>
        <taxon>PACMAD clade</taxon>
        <taxon>Arundinoideae</taxon>
        <taxon>Arundineae</taxon>
        <taxon>Arundo</taxon>
    </lineage>
</organism>
<accession>A0A0A8ZQ65</accession>
<dbReference type="AlphaFoldDB" id="A0A0A8ZQ65"/>
<dbReference type="EMBL" id="GBRH01260923">
    <property type="protein sequence ID" value="JAD36972.1"/>
    <property type="molecule type" value="Transcribed_RNA"/>
</dbReference>
<reference evidence="1" key="2">
    <citation type="journal article" date="2015" name="Data Brief">
        <title>Shoot transcriptome of the giant reed, Arundo donax.</title>
        <authorList>
            <person name="Barrero R.A."/>
            <person name="Guerrero F.D."/>
            <person name="Moolhuijzen P."/>
            <person name="Goolsby J.A."/>
            <person name="Tidwell J."/>
            <person name="Bellgard S.E."/>
            <person name="Bellgard M.I."/>
        </authorList>
    </citation>
    <scope>NUCLEOTIDE SEQUENCE</scope>
    <source>
        <tissue evidence="1">Shoot tissue taken approximately 20 cm above the soil surface</tissue>
    </source>
</reference>
<name>A0A0A8ZQ65_ARUDO</name>
<reference evidence="1" key="1">
    <citation type="submission" date="2014-09" db="EMBL/GenBank/DDBJ databases">
        <authorList>
            <person name="Magalhaes I.L.F."/>
            <person name="Oliveira U."/>
            <person name="Santos F.R."/>
            <person name="Vidigal T.H.D.A."/>
            <person name="Brescovit A.D."/>
            <person name="Santos A.J."/>
        </authorList>
    </citation>
    <scope>NUCLEOTIDE SEQUENCE</scope>
    <source>
        <tissue evidence="1">Shoot tissue taken approximately 20 cm above the soil surface</tissue>
    </source>
</reference>